<evidence type="ECO:0000256" key="2">
    <source>
        <dbReference type="ARBA" id="ARBA00009761"/>
    </source>
</evidence>
<reference evidence="4" key="1">
    <citation type="submission" date="2020-01" db="EMBL/GenBank/DDBJ databases">
        <title>Genome sequence of Kobresia littledalei, the first chromosome-level genome in the family Cyperaceae.</title>
        <authorList>
            <person name="Qu G."/>
        </authorList>
    </citation>
    <scope>NUCLEOTIDE SEQUENCE</scope>
    <source>
        <strain evidence="4">C.B.Clarke</strain>
        <tissue evidence="4">Leaf</tissue>
    </source>
</reference>
<dbReference type="Pfam" id="PF08661">
    <property type="entry name" value="Rep_fac-A_3"/>
    <property type="match status" value="1"/>
</dbReference>
<dbReference type="GO" id="GO:0031981">
    <property type="term" value="C:nuclear lumen"/>
    <property type="evidence" value="ECO:0007669"/>
    <property type="project" value="UniProtKB-ARBA"/>
</dbReference>
<protein>
    <submittedName>
        <fullName evidence="4">Replication protein A subunit-like protein</fullName>
    </submittedName>
</protein>
<keyword evidence="5" id="KW-1185">Reference proteome</keyword>
<gene>
    <name evidence="4" type="ORF">FCM35_KLT13154</name>
</gene>
<comment type="caution">
    <text evidence="4">The sequence shown here is derived from an EMBL/GenBank/DDBJ whole genome shotgun (WGS) entry which is preliminary data.</text>
</comment>
<dbReference type="GO" id="GO:0003677">
    <property type="term" value="F:DNA binding"/>
    <property type="evidence" value="ECO:0007669"/>
    <property type="project" value="InterPro"/>
</dbReference>
<evidence type="ECO:0000313" key="4">
    <source>
        <dbReference type="EMBL" id="KAF3323165.1"/>
    </source>
</evidence>
<evidence type="ECO:0000256" key="3">
    <source>
        <dbReference type="ARBA" id="ARBA00023242"/>
    </source>
</evidence>
<dbReference type="InterPro" id="IPR012340">
    <property type="entry name" value="NA-bd_OB-fold"/>
</dbReference>
<dbReference type="GO" id="GO:0006281">
    <property type="term" value="P:DNA repair"/>
    <property type="evidence" value="ECO:0007669"/>
    <property type="project" value="InterPro"/>
</dbReference>
<name>A0A833QFJ1_9POAL</name>
<dbReference type="Gene3D" id="2.40.50.140">
    <property type="entry name" value="Nucleic acid-binding proteins"/>
    <property type="match status" value="1"/>
</dbReference>
<proteinExistence type="inferred from homology"/>
<dbReference type="AlphaFoldDB" id="A0A833QFJ1"/>
<keyword evidence="3" id="KW-0539">Nucleus</keyword>
<evidence type="ECO:0000313" key="5">
    <source>
        <dbReference type="Proteomes" id="UP000623129"/>
    </source>
</evidence>
<dbReference type="Proteomes" id="UP000623129">
    <property type="component" value="Unassembled WGS sequence"/>
</dbReference>
<accession>A0A833QFJ1</accession>
<dbReference type="EMBL" id="SWLB01000024">
    <property type="protein sequence ID" value="KAF3323165.1"/>
    <property type="molecule type" value="Genomic_DNA"/>
</dbReference>
<dbReference type="GO" id="GO:0006310">
    <property type="term" value="P:DNA recombination"/>
    <property type="evidence" value="ECO:0007669"/>
    <property type="project" value="InterPro"/>
</dbReference>
<sequence>MDTSSPAVFVNGEIMKLYMGRRVRTVVQVVRNEGGTVVGQSTDNQQLTVKGGATSVPVTHFMEVIGIADGPQSIRAEICSDFGSNFDTSSYNGLCKLANGQFKNLFL</sequence>
<dbReference type="GO" id="GO:0006260">
    <property type="term" value="P:DNA replication"/>
    <property type="evidence" value="ECO:0007669"/>
    <property type="project" value="InterPro"/>
</dbReference>
<organism evidence="4 5">
    <name type="scientific">Carex littledalei</name>
    <dbReference type="NCBI Taxonomy" id="544730"/>
    <lineage>
        <taxon>Eukaryota</taxon>
        <taxon>Viridiplantae</taxon>
        <taxon>Streptophyta</taxon>
        <taxon>Embryophyta</taxon>
        <taxon>Tracheophyta</taxon>
        <taxon>Spermatophyta</taxon>
        <taxon>Magnoliopsida</taxon>
        <taxon>Liliopsida</taxon>
        <taxon>Poales</taxon>
        <taxon>Cyperaceae</taxon>
        <taxon>Cyperoideae</taxon>
        <taxon>Cariceae</taxon>
        <taxon>Carex</taxon>
        <taxon>Carex subgen. Euthyceras</taxon>
    </lineage>
</organism>
<dbReference type="SUPFAM" id="SSF50249">
    <property type="entry name" value="Nucleic acid-binding proteins"/>
    <property type="match status" value="1"/>
</dbReference>
<dbReference type="OrthoDB" id="188186at2759"/>
<evidence type="ECO:0000256" key="1">
    <source>
        <dbReference type="ARBA" id="ARBA00004123"/>
    </source>
</evidence>
<dbReference type="PANTHER" id="PTHR47058:SF3">
    <property type="entry name" value="REPLICATION PROTEIN A 14 KDA SUBUNIT A-RELATED"/>
    <property type="match status" value="1"/>
</dbReference>
<comment type="similarity">
    <text evidence="2">Belongs to the replication factor A protein 3 family.</text>
</comment>
<dbReference type="InterPro" id="IPR013970">
    <property type="entry name" value="Rfa2"/>
</dbReference>
<comment type="subcellular location">
    <subcellularLocation>
        <location evidence="1">Nucleus</location>
    </subcellularLocation>
</comment>
<dbReference type="PANTHER" id="PTHR47058">
    <property type="entry name" value="REPLICATION PROTEIN A 14 KDA SUBUNIT A-RELATED"/>
    <property type="match status" value="1"/>
</dbReference>